<gene>
    <name evidence="3" type="ORF">JOF47_002697</name>
</gene>
<organism evidence="3 4">
    <name type="scientific">Paeniglutamicibacter kerguelensis</name>
    <dbReference type="NCBI Taxonomy" id="254788"/>
    <lineage>
        <taxon>Bacteria</taxon>
        <taxon>Bacillati</taxon>
        <taxon>Actinomycetota</taxon>
        <taxon>Actinomycetes</taxon>
        <taxon>Micrococcales</taxon>
        <taxon>Micrococcaceae</taxon>
        <taxon>Paeniglutamicibacter</taxon>
    </lineage>
</organism>
<sequence>MATSPALILGIDGRSGAGKSTLAAELATELRRHREVTVFHLEDIYPGWDGLAAGMASYVSDVLVPLRRGRNATWNTWDWAAGTPGAPSTLSAAPVVIIEGVGAGCAAARELLDALVWVEVADETRKTRALTRDGEVFAAHWDRWADQEETYLRADPVPEHAQVRLENRADGSAPGHTLRALKALPKFYTLLAPERAEAAARQPVHLSLPGSPDTAALFAALYANERHTVLLESSNLSFADPRQRNRFSIMAAADTDESAVLEHLQGTGTLHEGTATARIAGGFFDFLAKQWDTGSFLPAETELPFVPGWLGYLGYELKRETGGSDLRTDPAGPGAIPDAALIRPSQVVVLDHGSNTVHLLCSAGSDPGAFAARVRAALEALPGSAPEPPALAPAPRFAVRDNRPGYLAKVRAAQEQIRQGNSYEVCLTTSLHSARVACDPWENYLRLRAANPAPFAHYLRFGDMAAASTSPERFMSIGADGWMRAEPIKGTRPRGATPEADQALKAELASSPKDRAENIMIVDLLRNDLSHFADPATLSVSRLCAIETYATVHQMVSTIDARLLPGASRAEAIAAAFPAGSMTGAPKISTMEILDGLEDGRARGLYSGAVGYFSATGATDLSVVIRTLVMVREPEQDLWNLSLGVGGAITADSSPQEEWDEVRTKAFGVLSALGSVFPDASD</sequence>
<evidence type="ECO:0000313" key="4">
    <source>
        <dbReference type="Proteomes" id="UP001296993"/>
    </source>
</evidence>
<dbReference type="GO" id="GO:0004049">
    <property type="term" value="F:anthranilate synthase activity"/>
    <property type="evidence" value="ECO:0007669"/>
    <property type="project" value="UniProtKB-EC"/>
</dbReference>
<dbReference type="Pfam" id="PF04715">
    <property type="entry name" value="Anth_synt_I_N"/>
    <property type="match status" value="1"/>
</dbReference>
<comment type="caution">
    <text evidence="3">The sequence shown here is derived from an EMBL/GenBank/DDBJ whole genome shotgun (WGS) entry which is preliminary data.</text>
</comment>
<dbReference type="Gene3D" id="3.40.50.300">
    <property type="entry name" value="P-loop containing nucleotide triphosphate hydrolases"/>
    <property type="match status" value="1"/>
</dbReference>
<dbReference type="Pfam" id="PF00425">
    <property type="entry name" value="Chorismate_bind"/>
    <property type="match status" value="1"/>
</dbReference>
<evidence type="ECO:0000259" key="2">
    <source>
        <dbReference type="Pfam" id="PF04715"/>
    </source>
</evidence>
<feature type="domain" description="Chorismate-utilising enzyme C-terminal" evidence="1">
    <location>
        <begin position="404"/>
        <end position="665"/>
    </location>
</feature>
<dbReference type="RefSeq" id="WP_209999309.1">
    <property type="nucleotide sequence ID" value="NZ_BAAAJY010000005.1"/>
</dbReference>
<keyword evidence="3" id="KW-0032">Aminotransferase</keyword>
<dbReference type="PRINTS" id="PR00095">
    <property type="entry name" value="ANTSNTHASEI"/>
</dbReference>
<proteinExistence type="predicted"/>
<name>A0ABS4XFE8_9MICC</name>
<dbReference type="EC" id="2.6.1.85" evidence="3"/>
<feature type="domain" description="Anthranilate synthase component I N-terminal" evidence="2">
    <location>
        <begin position="215"/>
        <end position="359"/>
    </location>
</feature>
<reference evidence="3 4" key="1">
    <citation type="submission" date="2021-03" db="EMBL/GenBank/DDBJ databases">
        <title>Sequencing the genomes of 1000 actinobacteria strains.</title>
        <authorList>
            <person name="Klenk H.-P."/>
        </authorList>
    </citation>
    <scope>NUCLEOTIDE SEQUENCE [LARGE SCALE GENOMIC DNA]</scope>
    <source>
        <strain evidence="3 4">DSM 15797</strain>
    </source>
</reference>
<dbReference type="Proteomes" id="UP001296993">
    <property type="component" value="Unassembled WGS sequence"/>
</dbReference>
<dbReference type="InterPro" id="IPR027417">
    <property type="entry name" value="P-loop_NTPase"/>
</dbReference>
<dbReference type="PANTHER" id="PTHR11236">
    <property type="entry name" value="AMINOBENZOATE/ANTHRANILATE SYNTHASE"/>
    <property type="match status" value="1"/>
</dbReference>
<accession>A0ABS4XFE8</accession>
<evidence type="ECO:0000313" key="3">
    <source>
        <dbReference type="EMBL" id="MBP2387186.1"/>
    </source>
</evidence>
<dbReference type="SUPFAM" id="SSF52540">
    <property type="entry name" value="P-loop containing nucleoside triphosphate hydrolases"/>
    <property type="match status" value="1"/>
</dbReference>
<evidence type="ECO:0000259" key="1">
    <source>
        <dbReference type="Pfam" id="PF00425"/>
    </source>
</evidence>
<keyword evidence="3" id="KW-0808">Transferase</keyword>
<protein>
    <submittedName>
        <fullName evidence="3">Anthranilate synthase component 1/para-aminobenzoate synthetase</fullName>
        <ecNumber evidence="3">2.6.1.85</ecNumber>
        <ecNumber evidence="3">4.1.3.27</ecNumber>
    </submittedName>
</protein>
<dbReference type="PANTHER" id="PTHR11236:SF18">
    <property type="entry name" value="AMINODEOXYCHORISMATE SYNTHASE"/>
    <property type="match status" value="1"/>
</dbReference>
<keyword evidence="3" id="KW-0456">Lyase</keyword>
<dbReference type="InterPro" id="IPR006805">
    <property type="entry name" value="Anth_synth_I_N"/>
</dbReference>
<dbReference type="GO" id="GO:0046820">
    <property type="term" value="F:4-amino-4-deoxychorismate synthase activity"/>
    <property type="evidence" value="ECO:0007669"/>
    <property type="project" value="UniProtKB-EC"/>
</dbReference>
<dbReference type="EC" id="4.1.3.27" evidence="3"/>
<dbReference type="SUPFAM" id="SSF56322">
    <property type="entry name" value="ADC synthase"/>
    <property type="match status" value="1"/>
</dbReference>
<dbReference type="EMBL" id="JAGIOF010000001">
    <property type="protein sequence ID" value="MBP2387186.1"/>
    <property type="molecule type" value="Genomic_DNA"/>
</dbReference>
<dbReference type="Gene3D" id="3.60.120.10">
    <property type="entry name" value="Anthranilate synthase"/>
    <property type="match status" value="1"/>
</dbReference>
<dbReference type="InterPro" id="IPR019999">
    <property type="entry name" value="Anth_synth_I-like"/>
</dbReference>
<dbReference type="InterPro" id="IPR015890">
    <property type="entry name" value="Chorismate_C"/>
</dbReference>
<dbReference type="InterPro" id="IPR005801">
    <property type="entry name" value="ADC_synthase"/>
</dbReference>
<keyword evidence="4" id="KW-1185">Reference proteome</keyword>